<comment type="caution">
    <text evidence="2">The sequence shown here is derived from an EMBL/GenBank/DDBJ whole genome shotgun (WGS) entry which is preliminary data.</text>
</comment>
<accession>A0ABR9AME3</accession>
<keyword evidence="1" id="KW-1133">Transmembrane helix</keyword>
<feature type="transmembrane region" description="Helical" evidence="1">
    <location>
        <begin position="89"/>
        <end position="110"/>
    </location>
</feature>
<sequence length="111" mass="12518">MNTIQKSNIEIPRELISWSRWMIGINFSAGTGCVVVFRDIKSSGADTISFWLMNAIILFTLTVLTSVIFNLLLSMELGNDFTLKNKHRFLGGLQLTLFSMALFSLVKWIVA</sequence>
<feature type="transmembrane region" description="Helical" evidence="1">
    <location>
        <begin position="50"/>
        <end position="73"/>
    </location>
</feature>
<protein>
    <submittedName>
        <fullName evidence="2">Uncharacterized protein</fullName>
    </submittedName>
</protein>
<evidence type="ECO:0000313" key="2">
    <source>
        <dbReference type="EMBL" id="MBD8489974.1"/>
    </source>
</evidence>
<gene>
    <name evidence="2" type="ORF">IFO69_14550</name>
</gene>
<dbReference type="Proteomes" id="UP000647133">
    <property type="component" value="Unassembled WGS sequence"/>
</dbReference>
<name>A0ABR9AME3_9BACT</name>
<keyword evidence="1" id="KW-0472">Membrane</keyword>
<proteinExistence type="predicted"/>
<evidence type="ECO:0000256" key="1">
    <source>
        <dbReference type="SAM" id="Phobius"/>
    </source>
</evidence>
<keyword evidence="3" id="KW-1185">Reference proteome</keyword>
<feature type="transmembrane region" description="Helical" evidence="1">
    <location>
        <begin position="21"/>
        <end position="38"/>
    </location>
</feature>
<evidence type="ECO:0000313" key="3">
    <source>
        <dbReference type="Proteomes" id="UP000647133"/>
    </source>
</evidence>
<keyword evidence="1" id="KW-0812">Transmembrane</keyword>
<dbReference type="RefSeq" id="WP_192010860.1">
    <property type="nucleotide sequence ID" value="NZ_JACYTQ010000005.1"/>
</dbReference>
<organism evidence="2 3">
    <name type="scientific">Echinicola arenosa</name>
    <dbReference type="NCBI Taxonomy" id="2774144"/>
    <lineage>
        <taxon>Bacteria</taxon>
        <taxon>Pseudomonadati</taxon>
        <taxon>Bacteroidota</taxon>
        <taxon>Cytophagia</taxon>
        <taxon>Cytophagales</taxon>
        <taxon>Cyclobacteriaceae</taxon>
        <taxon>Echinicola</taxon>
    </lineage>
</organism>
<dbReference type="EMBL" id="JACYTQ010000005">
    <property type="protein sequence ID" value="MBD8489974.1"/>
    <property type="molecule type" value="Genomic_DNA"/>
</dbReference>
<dbReference type="PROSITE" id="PS51257">
    <property type="entry name" value="PROKAR_LIPOPROTEIN"/>
    <property type="match status" value="1"/>
</dbReference>
<reference evidence="2 3" key="1">
    <citation type="submission" date="2020-09" db="EMBL/GenBank/DDBJ databases">
        <title>Echinicola sp. CAU 1574 isolated from sand of Sido Beach.</title>
        <authorList>
            <person name="Kim W."/>
        </authorList>
    </citation>
    <scope>NUCLEOTIDE SEQUENCE [LARGE SCALE GENOMIC DNA]</scope>
    <source>
        <strain evidence="2 3">CAU 1574</strain>
    </source>
</reference>